<dbReference type="PANTHER" id="PTHR19446">
    <property type="entry name" value="REVERSE TRANSCRIPTASES"/>
    <property type="match status" value="1"/>
</dbReference>
<protein>
    <submittedName>
        <fullName evidence="3">Probable RNA-directed DNA polymerase from transposon BS</fullName>
    </submittedName>
</protein>
<evidence type="ECO:0000313" key="4">
    <source>
        <dbReference type="Proteomes" id="UP000299102"/>
    </source>
</evidence>
<keyword evidence="3" id="KW-0695">RNA-directed DNA polymerase</keyword>
<gene>
    <name evidence="3" type="primary">RTase</name>
    <name evidence="3" type="ORF">EVAR_99274_1</name>
</gene>
<comment type="caution">
    <text evidence="3">The sequence shown here is derived from an EMBL/GenBank/DDBJ whole genome shotgun (WGS) entry which is preliminary data.</text>
</comment>
<evidence type="ECO:0000259" key="2">
    <source>
        <dbReference type="Pfam" id="PF00078"/>
    </source>
</evidence>
<evidence type="ECO:0000256" key="1">
    <source>
        <dbReference type="SAM" id="SignalP"/>
    </source>
</evidence>
<dbReference type="Proteomes" id="UP000299102">
    <property type="component" value="Unassembled WGS sequence"/>
</dbReference>
<dbReference type="Pfam" id="PF00078">
    <property type="entry name" value="RVT_1"/>
    <property type="match status" value="1"/>
</dbReference>
<accession>A0A4C1ZCP4</accession>
<proteinExistence type="predicted"/>
<dbReference type="AlphaFoldDB" id="A0A4C1ZCP4"/>
<name>A0A4C1ZCP4_EUMVA</name>
<reference evidence="3 4" key="1">
    <citation type="journal article" date="2019" name="Commun. Biol.">
        <title>The bagworm genome reveals a unique fibroin gene that provides high tensile strength.</title>
        <authorList>
            <person name="Kono N."/>
            <person name="Nakamura H."/>
            <person name="Ohtoshi R."/>
            <person name="Tomita M."/>
            <person name="Numata K."/>
            <person name="Arakawa K."/>
        </authorList>
    </citation>
    <scope>NUCLEOTIDE SEQUENCE [LARGE SCALE GENOMIC DNA]</scope>
</reference>
<dbReference type="EMBL" id="BGZK01001675">
    <property type="protein sequence ID" value="GBP84375.1"/>
    <property type="molecule type" value="Genomic_DNA"/>
</dbReference>
<feature type="chain" id="PRO_5020040585" evidence="1">
    <location>
        <begin position="22"/>
        <end position="474"/>
    </location>
</feature>
<keyword evidence="3" id="KW-0808">Transferase</keyword>
<dbReference type="InterPro" id="IPR000477">
    <property type="entry name" value="RT_dom"/>
</dbReference>
<keyword evidence="1" id="KW-0732">Signal</keyword>
<keyword evidence="3" id="KW-0548">Nucleotidyltransferase</keyword>
<organism evidence="3 4">
    <name type="scientific">Eumeta variegata</name>
    <name type="common">Bagworm moth</name>
    <name type="synonym">Eumeta japonica</name>
    <dbReference type="NCBI Taxonomy" id="151549"/>
    <lineage>
        <taxon>Eukaryota</taxon>
        <taxon>Metazoa</taxon>
        <taxon>Ecdysozoa</taxon>
        <taxon>Arthropoda</taxon>
        <taxon>Hexapoda</taxon>
        <taxon>Insecta</taxon>
        <taxon>Pterygota</taxon>
        <taxon>Neoptera</taxon>
        <taxon>Endopterygota</taxon>
        <taxon>Lepidoptera</taxon>
        <taxon>Glossata</taxon>
        <taxon>Ditrysia</taxon>
        <taxon>Tineoidea</taxon>
        <taxon>Psychidae</taxon>
        <taxon>Oiketicinae</taxon>
        <taxon>Eumeta</taxon>
    </lineage>
</organism>
<evidence type="ECO:0000313" key="3">
    <source>
        <dbReference type="EMBL" id="GBP84375.1"/>
    </source>
</evidence>
<feature type="domain" description="Reverse transcriptase" evidence="2">
    <location>
        <begin position="302"/>
        <end position="434"/>
    </location>
</feature>
<feature type="signal peptide" evidence="1">
    <location>
        <begin position="1"/>
        <end position="21"/>
    </location>
</feature>
<keyword evidence="4" id="KW-1185">Reference proteome</keyword>
<sequence length="474" mass="53459">MHRRDGTALGLVLVILSKTDGATDIFKSLANVCGLFGIIVEAPYKRGIPGQCHRCQLYGHVVANCHAPPRCVKCLHSHWTTVALAPAGQEVNQPAVIVEAITQQITEGARQHRNPNPKAGTAASAFGDDIGTIMSILQVVRSAEVTDLVARFRKAIHGVDRLKIIWKNQELIIYLPPRGEANSDSAAITKASSPWGCRRPLRRSKFENYILEMKPDNSFALDDRDIAKCLADRVEQQCSNNTIHDTAHSHGIDEEVRMKISLELKCDVTSVSVDEEAVVIGIPKPGKPHDLSARQSLERIRTIIRKTIKIRLSEHLIGKDLIINEQFGFRPIHSCPQQVHRLVEHISQDFKKKHKTVALSFDVAKAFDRVWYAGLIRKLYPLELSDRLALIIQNYLSSQNFTFRHENTLSTKKVLKAGVPQGSILSLYCTQRTLMISRDRRKASNSRYLRMTLRYTYAVLTYETPYRDFTEDHS</sequence>
<dbReference type="GO" id="GO:0003964">
    <property type="term" value="F:RNA-directed DNA polymerase activity"/>
    <property type="evidence" value="ECO:0007669"/>
    <property type="project" value="UniProtKB-KW"/>
</dbReference>
<dbReference type="OrthoDB" id="10050074at2759"/>